<name>A0A822ZQP2_NELNU</name>
<reference evidence="1 2" key="1">
    <citation type="journal article" date="2020" name="Mol. Biol. Evol.">
        <title>Distinct Expression and Methylation Patterns for Genes with Different Fates following a Single Whole-Genome Duplication in Flowering Plants.</title>
        <authorList>
            <person name="Shi T."/>
            <person name="Rahmani R.S."/>
            <person name="Gugger P.F."/>
            <person name="Wang M."/>
            <person name="Li H."/>
            <person name="Zhang Y."/>
            <person name="Li Z."/>
            <person name="Wang Q."/>
            <person name="Van de Peer Y."/>
            <person name="Marchal K."/>
            <person name="Chen J."/>
        </authorList>
    </citation>
    <scope>NUCLEOTIDE SEQUENCE [LARGE SCALE GENOMIC DNA]</scope>
    <source>
        <tissue evidence="1">Leaf</tissue>
    </source>
</reference>
<comment type="caution">
    <text evidence="1">The sequence shown here is derived from an EMBL/GenBank/DDBJ whole genome shotgun (WGS) entry which is preliminary data.</text>
</comment>
<gene>
    <name evidence="1" type="ORF">HUJ06_017144</name>
</gene>
<organism evidence="1 2">
    <name type="scientific">Nelumbo nucifera</name>
    <name type="common">Sacred lotus</name>
    <dbReference type="NCBI Taxonomy" id="4432"/>
    <lineage>
        <taxon>Eukaryota</taxon>
        <taxon>Viridiplantae</taxon>
        <taxon>Streptophyta</taxon>
        <taxon>Embryophyta</taxon>
        <taxon>Tracheophyta</taxon>
        <taxon>Spermatophyta</taxon>
        <taxon>Magnoliopsida</taxon>
        <taxon>Proteales</taxon>
        <taxon>Nelumbonaceae</taxon>
        <taxon>Nelumbo</taxon>
    </lineage>
</organism>
<accession>A0A822ZQP2</accession>
<protein>
    <submittedName>
        <fullName evidence="1">Uncharacterized protein</fullName>
    </submittedName>
</protein>
<proteinExistence type="predicted"/>
<keyword evidence="2" id="KW-1185">Reference proteome</keyword>
<dbReference type="EMBL" id="DUZY01000008">
    <property type="protein sequence ID" value="DAD47207.1"/>
    <property type="molecule type" value="Genomic_DNA"/>
</dbReference>
<evidence type="ECO:0000313" key="2">
    <source>
        <dbReference type="Proteomes" id="UP000607653"/>
    </source>
</evidence>
<evidence type="ECO:0000313" key="1">
    <source>
        <dbReference type="EMBL" id="DAD47207.1"/>
    </source>
</evidence>
<dbReference type="AlphaFoldDB" id="A0A822ZQP2"/>
<sequence>MCKYELFQTVKLRMAHKSVLCLFDGIYYSDNRSNSRANTCTKPRLLEGSIFR</sequence>
<dbReference type="Proteomes" id="UP000607653">
    <property type="component" value="Unassembled WGS sequence"/>
</dbReference>